<dbReference type="CDD" id="cd06580">
    <property type="entry name" value="TM_PBP1_transp_TpRbsC_like"/>
    <property type="match status" value="1"/>
</dbReference>
<gene>
    <name evidence="7" type="ORF">ACFSYH_10165</name>
</gene>
<dbReference type="InterPro" id="IPR001851">
    <property type="entry name" value="ABC_transp_permease"/>
</dbReference>
<evidence type="ECO:0000256" key="1">
    <source>
        <dbReference type="ARBA" id="ARBA00004651"/>
    </source>
</evidence>
<keyword evidence="5 6" id="KW-0472">Membrane</keyword>
<feature type="transmembrane region" description="Helical" evidence="6">
    <location>
        <begin position="67"/>
        <end position="89"/>
    </location>
</feature>
<comment type="subcellular location">
    <subcellularLocation>
        <location evidence="1">Cell membrane</location>
        <topology evidence="1">Multi-pass membrane protein</topology>
    </subcellularLocation>
</comment>
<dbReference type="EMBL" id="JBHUOP010000004">
    <property type="protein sequence ID" value="MFD2840933.1"/>
    <property type="molecule type" value="Genomic_DNA"/>
</dbReference>
<evidence type="ECO:0000313" key="8">
    <source>
        <dbReference type="Proteomes" id="UP001597391"/>
    </source>
</evidence>
<dbReference type="Proteomes" id="UP001597391">
    <property type="component" value="Unassembled WGS sequence"/>
</dbReference>
<evidence type="ECO:0000256" key="6">
    <source>
        <dbReference type="SAM" id="Phobius"/>
    </source>
</evidence>
<keyword evidence="4 6" id="KW-1133">Transmembrane helix</keyword>
<evidence type="ECO:0000313" key="7">
    <source>
        <dbReference type="EMBL" id="MFD2840933.1"/>
    </source>
</evidence>
<sequence>MSTATALPTSSKAYEGNVQLPISWRGTITYVIIGLLSILGFGLGSPAGSESRFLLSTSRDAVQIAPLMIPARMTAIILGLAILALAAYAAHNAVNRRKAGVWLPALVGILGILAFLVWSGAGKSESVPIPLLLSQGLVFAVPLAFGAMAGLINERVGVINIAIEGQLLAGAFAAAVVATLAGNAYVALLFAPIAGGLVAVLLALFSIKYRVNQIVVGVVLNVLVVGITSYLFSTVLKDNKATLNTPPGLPRIEIPLLADIPVIGSVLFNQNILVYLMFIGVFLLQFLLFRSRWGLRLRSVGEHPKAADTVGIKVNRTRWINVIVGGAVAGLGGASFTIAAAIGFGKDMTAGKGYIALAAMILGRWNPNGALAAAILFGFAEALRGTLSIIGTPVPTHFLAMLPYLATIFAVAGLVGKVRAPAAEGVPYVK</sequence>
<feature type="transmembrane region" description="Helical" evidence="6">
    <location>
        <begin position="398"/>
        <end position="416"/>
    </location>
</feature>
<feature type="transmembrane region" description="Helical" evidence="6">
    <location>
        <begin position="158"/>
        <end position="178"/>
    </location>
</feature>
<proteinExistence type="predicted"/>
<evidence type="ECO:0000256" key="2">
    <source>
        <dbReference type="ARBA" id="ARBA00022475"/>
    </source>
</evidence>
<reference evidence="8" key="1">
    <citation type="journal article" date="2019" name="Int. J. Syst. Evol. Microbiol.">
        <title>The Global Catalogue of Microorganisms (GCM) 10K type strain sequencing project: providing services to taxonomists for standard genome sequencing and annotation.</title>
        <authorList>
            <consortium name="The Broad Institute Genomics Platform"/>
            <consortium name="The Broad Institute Genome Sequencing Center for Infectious Disease"/>
            <person name="Wu L."/>
            <person name="Ma J."/>
        </authorList>
    </citation>
    <scope>NUCLEOTIDE SEQUENCE [LARGE SCALE GENOMIC DNA]</scope>
    <source>
        <strain evidence="8">KCTC 33576</strain>
    </source>
</reference>
<keyword evidence="3 6" id="KW-0812">Transmembrane</keyword>
<keyword evidence="8" id="KW-1185">Reference proteome</keyword>
<organism evidence="7 8">
    <name type="scientific">Populibacterium corticicola</name>
    <dbReference type="NCBI Taxonomy" id="1812826"/>
    <lineage>
        <taxon>Bacteria</taxon>
        <taxon>Bacillati</taxon>
        <taxon>Actinomycetota</taxon>
        <taxon>Actinomycetes</taxon>
        <taxon>Micrococcales</taxon>
        <taxon>Jonesiaceae</taxon>
        <taxon>Populibacterium</taxon>
    </lineage>
</organism>
<dbReference type="RefSeq" id="WP_377466861.1">
    <property type="nucleotide sequence ID" value="NZ_JBHUOP010000004.1"/>
</dbReference>
<feature type="transmembrane region" description="Helical" evidence="6">
    <location>
        <begin position="319"/>
        <end position="342"/>
    </location>
</feature>
<comment type="caution">
    <text evidence="7">The sequence shown here is derived from an EMBL/GenBank/DDBJ whole genome shotgun (WGS) entry which is preliminary data.</text>
</comment>
<feature type="transmembrane region" description="Helical" evidence="6">
    <location>
        <begin position="272"/>
        <end position="289"/>
    </location>
</feature>
<evidence type="ECO:0000256" key="5">
    <source>
        <dbReference type="ARBA" id="ARBA00023136"/>
    </source>
</evidence>
<feature type="transmembrane region" description="Helical" evidence="6">
    <location>
        <begin position="214"/>
        <end position="232"/>
    </location>
</feature>
<evidence type="ECO:0000256" key="4">
    <source>
        <dbReference type="ARBA" id="ARBA00022989"/>
    </source>
</evidence>
<feature type="transmembrane region" description="Helical" evidence="6">
    <location>
        <begin position="184"/>
        <end position="207"/>
    </location>
</feature>
<evidence type="ECO:0000256" key="3">
    <source>
        <dbReference type="ARBA" id="ARBA00022692"/>
    </source>
</evidence>
<protein>
    <submittedName>
        <fullName evidence="7">ABC transporter permease</fullName>
    </submittedName>
</protein>
<dbReference type="PANTHER" id="PTHR43370">
    <property type="entry name" value="SUGAR ABC TRANSPORTER INTEGRAL MEMBRANE PROTEIN-RELATED"/>
    <property type="match status" value="1"/>
</dbReference>
<dbReference type="Pfam" id="PF02653">
    <property type="entry name" value="BPD_transp_2"/>
    <property type="match status" value="1"/>
</dbReference>
<name>A0ABW5XGC1_9MICO</name>
<dbReference type="PANTHER" id="PTHR43370:SF1">
    <property type="entry name" value="GUANOSINE ABC TRANSPORTER PERMEASE PROTEIN NUPQ"/>
    <property type="match status" value="1"/>
</dbReference>
<accession>A0ABW5XGC1</accession>
<feature type="transmembrane region" description="Helical" evidence="6">
    <location>
        <begin position="127"/>
        <end position="151"/>
    </location>
</feature>
<keyword evidence="2" id="KW-1003">Cell membrane</keyword>
<feature type="transmembrane region" description="Helical" evidence="6">
    <location>
        <begin position="101"/>
        <end position="121"/>
    </location>
</feature>
<feature type="transmembrane region" description="Helical" evidence="6">
    <location>
        <begin position="28"/>
        <end position="47"/>
    </location>
</feature>